<dbReference type="GO" id="GO:0008017">
    <property type="term" value="F:microtubule binding"/>
    <property type="evidence" value="ECO:0007669"/>
    <property type="project" value="InterPro"/>
</dbReference>
<organism evidence="3 4">
    <name type="scientific">Hymenolepis diminuta</name>
    <name type="common">Rat tapeworm</name>
    <dbReference type="NCBI Taxonomy" id="6216"/>
    <lineage>
        <taxon>Eukaryota</taxon>
        <taxon>Metazoa</taxon>
        <taxon>Spiralia</taxon>
        <taxon>Lophotrochozoa</taxon>
        <taxon>Platyhelminthes</taxon>
        <taxon>Cestoda</taxon>
        <taxon>Eucestoda</taxon>
        <taxon>Cyclophyllidea</taxon>
        <taxon>Hymenolepididae</taxon>
        <taxon>Hymenolepis</taxon>
    </lineage>
</organism>
<feature type="region of interest" description="Disordered" evidence="2">
    <location>
        <begin position="45"/>
        <end position="103"/>
    </location>
</feature>
<dbReference type="InterPro" id="IPR033336">
    <property type="entry name" value="SAXO1/2"/>
</dbReference>
<name>A0A564YQ57_HYMDI</name>
<dbReference type="EMBL" id="CABIJS010000310">
    <property type="protein sequence ID" value="VUZ48803.1"/>
    <property type="molecule type" value="Genomic_DNA"/>
</dbReference>
<comment type="similarity">
    <text evidence="1">Belongs to the FAM154 family.</text>
</comment>
<evidence type="ECO:0000313" key="3">
    <source>
        <dbReference type="EMBL" id="VUZ48803.1"/>
    </source>
</evidence>
<evidence type="ECO:0000313" key="4">
    <source>
        <dbReference type="Proteomes" id="UP000321570"/>
    </source>
</evidence>
<feature type="compositionally biased region" description="Basic and acidic residues" evidence="2">
    <location>
        <begin position="67"/>
        <end position="89"/>
    </location>
</feature>
<gene>
    <name evidence="3" type="ORF">WMSIL1_LOCUS8042</name>
</gene>
<accession>A0A564YQ57</accession>
<dbReference type="Proteomes" id="UP000321570">
    <property type="component" value="Unassembled WGS sequence"/>
</dbReference>
<evidence type="ECO:0008006" key="5">
    <source>
        <dbReference type="Google" id="ProtNLM"/>
    </source>
</evidence>
<keyword evidence="4" id="KW-1185">Reference proteome</keyword>
<protein>
    <recommendedName>
        <fullName evidence="5">Stabilizer of axonemal microtubules 2</fullName>
    </recommendedName>
</protein>
<dbReference type="PANTHER" id="PTHR31516">
    <property type="entry name" value="STABILIZER OF AXONEMAL MICROTUBULES 2"/>
    <property type="match status" value="1"/>
</dbReference>
<sequence>MIKHQCICKICQCGHHKCPHIHPKQNKEAFSKATEYSDRFIGQNGERAKSLKPVATPIQSSEPLSEETTHKHDYVPHALEPRKQKEKSGQHVPEGTFEGQSIYNSDYTEKDIVRVSPFVPETSEKKLEKFKGEATYTADYREWDVEPHHNYGPKNEYQKPTDGFKGESVYSTDYVDHGLVKPSSAIRPAVQPIQSGPFDGISTFTADYMPKNAEKQKPFRPDYTPVHSDTPFAKETTHNVDYTEKPLPEHFRRIVEEYKPSSAEFDGRTTYRINYIPLEGERAKIIKPAYQALDRNREFSDMTNYKKEYRKWSIKAREAPIQGPPKYLPPEAPFDGQTIYQNEYMAKLTEPCPVLQLHSNPDVICEGEDECGHEFFSTRVRKKQKTTTALVAAN</sequence>
<reference evidence="3 4" key="1">
    <citation type="submission" date="2019-07" db="EMBL/GenBank/DDBJ databases">
        <authorList>
            <person name="Jastrzebski P J."/>
            <person name="Paukszto L."/>
            <person name="Jastrzebski P J."/>
        </authorList>
    </citation>
    <scope>NUCLEOTIDE SEQUENCE [LARGE SCALE GENOMIC DNA]</scope>
    <source>
        <strain evidence="3 4">WMS-il1</strain>
    </source>
</reference>
<dbReference type="PANTHER" id="PTHR31516:SF17">
    <property type="entry name" value="STABILIZER OF AXONEMAL MICROTUBULES 2"/>
    <property type="match status" value="1"/>
</dbReference>
<evidence type="ECO:0000256" key="1">
    <source>
        <dbReference type="ARBA" id="ARBA00008738"/>
    </source>
</evidence>
<dbReference type="Pfam" id="PF05217">
    <property type="entry name" value="SAXO1-2"/>
    <property type="match status" value="1"/>
</dbReference>
<dbReference type="AlphaFoldDB" id="A0A564YQ57"/>
<evidence type="ECO:0000256" key="2">
    <source>
        <dbReference type="SAM" id="MobiDB-lite"/>
    </source>
</evidence>
<dbReference type="GO" id="GO:0005856">
    <property type="term" value="C:cytoskeleton"/>
    <property type="evidence" value="ECO:0007669"/>
    <property type="project" value="TreeGrafter"/>
</dbReference>
<proteinExistence type="inferred from homology"/>